<dbReference type="OrthoDB" id="6407410at2759"/>
<dbReference type="EnsemblMetazoa" id="SSS_2923s_mrna">
    <property type="protein sequence ID" value="KAF7495518.1"/>
    <property type="gene ID" value="SSS_2923"/>
</dbReference>
<reference evidence="6" key="3">
    <citation type="submission" date="2022-06" db="UniProtKB">
        <authorList>
            <consortium name="EnsemblMetazoa"/>
        </authorList>
    </citation>
    <scope>IDENTIFICATION</scope>
</reference>
<sequence length="168" mass="18920">MKTFQAYLPSCHRTYSCVHCRAHLANHDELISKSFQGSQGRAYLFNSVVNVQCGVAEERVLLTGLHAVADIYCECCKTTLGWKYEHAFESSQKYKEGKFIIELAHMIKENGWEEENSSVSIRNMQEGLERVHGPSRSHLGNGQCKNATSTHAHALGILSASHNLEKRR</sequence>
<accession>A0A834RJX8</accession>
<protein>
    <submittedName>
        <fullName evidence="5">Protein yippee-like 1</fullName>
    </submittedName>
</protein>
<dbReference type="InterPro" id="IPR034751">
    <property type="entry name" value="Yippee"/>
</dbReference>
<evidence type="ECO:0000256" key="3">
    <source>
        <dbReference type="ARBA" id="ARBA00022833"/>
    </source>
</evidence>
<reference evidence="5" key="2">
    <citation type="submission" date="2020-01" db="EMBL/GenBank/DDBJ databases">
        <authorList>
            <person name="Korhonen P.K.K."/>
            <person name="Guangxu M.G."/>
            <person name="Wang T.W."/>
            <person name="Stroehlein A.J.S."/>
            <person name="Young N.D."/>
            <person name="Ang C.-S.A."/>
            <person name="Fernando D.W.F."/>
            <person name="Lu H.L."/>
            <person name="Taylor S.T."/>
            <person name="Ehtesham M.E.M."/>
            <person name="Najaraj S.H.N."/>
            <person name="Harsha G.H.G."/>
            <person name="Madugundu A.M."/>
            <person name="Renuse S.R."/>
            <person name="Holt D.H."/>
            <person name="Pandey A.P."/>
            <person name="Papenfuss A.P."/>
            <person name="Gasser R.B.G."/>
            <person name="Fischer K.F."/>
        </authorList>
    </citation>
    <scope>NUCLEOTIDE SEQUENCE</scope>
    <source>
        <strain evidence="5">SSS_KF_BRIS2020</strain>
    </source>
</reference>
<feature type="domain" description="Yippee" evidence="4">
    <location>
        <begin position="13"/>
        <end position="110"/>
    </location>
</feature>
<evidence type="ECO:0000259" key="4">
    <source>
        <dbReference type="PROSITE" id="PS51792"/>
    </source>
</evidence>
<evidence type="ECO:0000313" key="7">
    <source>
        <dbReference type="Proteomes" id="UP000070412"/>
    </source>
</evidence>
<evidence type="ECO:0000256" key="2">
    <source>
        <dbReference type="ARBA" id="ARBA00022723"/>
    </source>
</evidence>
<dbReference type="AlphaFoldDB" id="A0A834RJX8"/>
<keyword evidence="3" id="KW-0862">Zinc</keyword>
<keyword evidence="7" id="KW-1185">Reference proteome</keyword>
<dbReference type="InterPro" id="IPR004910">
    <property type="entry name" value="Yippee/Mis18/Cereblon"/>
</dbReference>
<dbReference type="InterPro" id="IPR039058">
    <property type="entry name" value="Yippee_fam"/>
</dbReference>
<dbReference type="Proteomes" id="UP000070412">
    <property type="component" value="Unassembled WGS sequence"/>
</dbReference>
<keyword evidence="2" id="KW-0479">Metal-binding</keyword>
<evidence type="ECO:0000256" key="1">
    <source>
        <dbReference type="ARBA" id="ARBA00005613"/>
    </source>
</evidence>
<dbReference type="PANTHER" id="PTHR13848">
    <property type="entry name" value="PROTEIN YIPPEE-LIKE CG15309-RELATED"/>
    <property type="match status" value="1"/>
</dbReference>
<evidence type="ECO:0000313" key="6">
    <source>
        <dbReference type="EnsemblMetazoa" id="KAF7495518.1"/>
    </source>
</evidence>
<dbReference type="EMBL" id="WVUK01000048">
    <property type="protein sequence ID" value="KAF7495518.1"/>
    <property type="molecule type" value="Genomic_DNA"/>
</dbReference>
<gene>
    <name evidence="5" type="ORF">SSS_2923</name>
</gene>
<comment type="similarity">
    <text evidence="1">Belongs to the yippee family.</text>
</comment>
<evidence type="ECO:0000313" key="5">
    <source>
        <dbReference type="EMBL" id="KAF7495518.1"/>
    </source>
</evidence>
<dbReference type="OMA" id="SSRIYGC"/>
<dbReference type="PROSITE" id="PS51792">
    <property type="entry name" value="YIPPEE"/>
    <property type="match status" value="1"/>
</dbReference>
<name>A0A834RJX8_SARSC</name>
<reference evidence="7" key="1">
    <citation type="journal article" date="2020" name="PLoS Negl. Trop. Dis.">
        <title>High-quality nuclear genome for Sarcoptes scabiei-A critical resource for a neglected parasite.</title>
        <authorList>
            <person name="Korhonen P.K."/>
            <person name="Gasser R.B."/>
            <person name="Ma G."/>
            <person name="Wang T."/>
            <person name="Stroehlein A.J."/>
            <person name="Young N.D."/>
            <person name="Ang C.S."/>
            <person name="Fernando D.D."/>
            <person name="Lu H.C."/>
            <person name="Taylor S."/>
            <person name="Reynolds S.L."/>
            <person name="Mofiz E."/>
            <person name="Najaraj S.H."/>
            <person name="Gowda H."/>
            <person name="Madugundu A."/>
            <person name="Renuse S."/>
            <person name="Holt D."/>
            <person name="Pandey A."/>
            <person name="Papenfuss A.T."/>
            <person name="Fischer K."/>
        </authorList>
    </citation>
    <scope>NUCLEOTIDE SEQUENCE [LARGE SCALE GENOMIC DNA]</scope>
</reference>
<proteinExistence type="inferred from homology"/>
<dbReference type="GO" id="GO:0046872">
    <property type="term" value="F:metal ion binding"/>
    <property type="evidence" value="ECO:0007669"/>
    <property type="project" value="UniProtKB-KW"/>
</dbReference>
<organism evidence="5">
    <name type="scientific">Sarcoptes scabiei</name>
    <name type="common">Itch mite</name>
    <name type="synonym">Acarus scabiei</name>
    <dbReference type="NCBI Taxonomy" id="52283"/>
    <lineage>
        <taxon>Eukaryota</taxon>
        <taxon>Metazoa</taxon>
        <taxon>Ecdysozoa</taxon>
        <taxon>Arthropoda</taxon>
        <taxon>Chelicerata</taxon>
        <taxon>Arachnida</taxon>
        <taxon>Acari</taxon>
        <taxon>Acariformes</taxon>
        <taxon>Sarcoptiformes</taxon>
        <taxon>Astigmata</taxon>
        <taxon>Psoroptidia</taxon>
        <taxon>Sarcoptoidea</taxon>
        <taxon>Sarcoptidae</taxon>
        <taxon>Sarcoptinae</taxon>
        <taxon>Sarcoptes</taxon>
    </lineage>
</organism>
<dbReference type="Pfam" id="PF03226">
    <property type="entry name" value="Yippee-Mis18"/>
    <property type="match status" value="1"/>
</dbReference>